<keyword evidence="1" id="KW-1133">Transmembrane helix</keyword>
<keyword evidence="1" id="KW-0472">Membrane</keyword>
<dbReference type="EMBL" id="CAJNYU010003184">
    <property type="protein sequence ID" value="CAF3644054.1"/>
    <property type="molecule type" value="Genomic_DNA"/>
</dbReference>
<dbReference type="Proteomes" id="UP000663851">
    <property type="component" value="Unassembled WGS sequence"/>
</dbReference>
<evidence type="ECO:0000256" key="1">
    <source>
        <dbReference type="SAM" id="Phobius"/>
    </source>
</evidence>
<comment type="caution">
    <text evidence="6">The sequence shown here is derived from an EMBL/GenBank/DDBJ whole genome shotgun (WGS) entry which is preliminary data.</text>
</comment>
<organism evidence="6 12">
    <name type="scientific">Rotaria socialis</name>
    <dbReference type="NCBI Taxonomy" id="392032"/>
    <lineage>
        <taxon>Eukaryota</taxon>
        <taxon>Metazoa</taxon>
        <taxon>Spiralia</taxon>
        <taxon>Gnathifera</taxon>
        <taxon>Rotifera</taxon>
        <taxon>Eurotatoria</taxon>
        <taxon>Bdelloidea</taxon>
        <taxon>Philodinida</taxon>
        <taxon>Philodinidae</taxon>
        <taxon>Rotaria</taxon>
    </lineage>
</organism>
<evidence type="ECO:0000313" key="5">
    <source>
        <dbReference type="EMBL" id="CAF3541790.1"/>
    </source>
</evidence>
<keyword evidence="1" id="KW-0812">Transmembrane</keyword>
<name>A0A818QNM7_9BILA</name>
<evidence type="ECO:0000313" key="12">
    <source>
        <dbReference type="Proteomes" id="UP000663869"/>
    </source>
</evidence>
<feature type="transmembrane region" description="Helical" evidence="1">
    <location>
        <begin position="22"/>
        <end position="42"/>
    </location>
</feature>
<evidence type="ECO:0000313" key="8">
    <source>
        <dbReference type="EMBL" id="CAF4563746.1"/>
    </source>
</evidence>
<evidence type="ECO:0000313" key="2">
    <source>
        <dbReference type="EMBL" id="CAF3199318.1"/>
    </source>
</evidence>
<evidence type="ECO:0000313" key="4">
    <source>
        <dbReference type="EMBL" id="CAF3334660.1"/>
    </source>
</evidence>
<dbReference type="Proteomes" id="UP000663873">
    <property type="component" value="Unassembled WGS sequence"/>
</dbReference>
<dbReference type="EMBL" id="CAJNYD010000056">
    <property type="protein sequence ID" value="CAF3199318.1"/>
    <property type="molecule type" value="Genomic_DNA"/>
</dbReference>
<dbReference type="EMBL" id="CAJOBP010031416">
    <property type="protein sequence ID" value="CAF4667042.1"/>
    <property type="molecule type" value="Genomic_DNA"/>
</dbReference>
<dbReference type="EMBL" id="CAJOBR010000454">
    <property type="protein sequence ID" value="CAF4511067.1"/>
    <property type="molecule type" value="Genomic_DNA"/>
</dbReference>
<dbReference type="AlphaFoldDB" id="A0A818QNM7"/>
<evidence type="ECO:0000313" key="3">
    <source>
        <dbReference type="EMBL" id="CAF3244711.1"/>
    </source>
</evidence>
<dbReference type="Proteomes" id="UP000663848">
    <property type="component" value="Unassembled WGS sequence"/>
</dbReference>
<protein>
    <submittedName>
        <fullName evidence="6">Uncharacterized protein</fullName>
    </submittedName>
</protein>
<evidence type="ECO:0000313" key="13">
    <source>
        <dbReference type="Proteomes" id="UP000663873"/>
    </source>
</evidence>
<dbReference type="Proteomes" id="UP000663872">
    <property type="component" value="Unassembled WGS sequence"/>
</dbReference>
<evidence type="ECO:0000313" key="9">
    <source>
        <dbReference type="EMBL" id="CAF4566514.1"/>
    </source>
</evidence>
<dbReference type="OrthoDB" id="9990906at2759"/>
<proteinExistence type="predicted"/>
<dbReference type="EMBL" id="CAJOBQ010002553">
    <property type="protein sequence ID" value="CAF4566514.1"/>
    <property type="molecule type" value="Genomic_DNA"/>
</dbReference>
<evidence type="ECO:0000313" key="10">
    <source>
        <dbReference type="EMBL" id="CAF4667042.1"/>
    </source>
</evidence>
<sequence>MSTSTGDLPGRLVLISFKLNRIIPILLLILGTVDNIMNILIFTRRSLRTNACPFYFLASSINNLFVLSVALLILLLSSGLQIDPSNLNIVL</sequence>
<dbReference type="Proteomes" id="UP000663838">
    <property type="component" value="Unassembled WGS sequence"/>
</dbReference>
<evidence type="ECO:0000313" key="7">
    <source>
        <dbReference type="EMBL" id="CAF4511067.1"/>
    </source>
</evidence>
<reference evidence="6" key="1">
    <citation type="submission" date="2021-02" db="EMBL/GenBank/DDBJ databases">
        <authorList>
            <person name="Nowell W R."/>
        </authorList>
    </citation>
    <scope>NUCLEOTIDE SEQUENCE</scope>
</reference>
<dbReference type="EMBL" id="CAJOBO010006614">
    <property type="protein sequence ID" value="CAF4563746.1"/>
    <property type="molecule type" value="Genomic_DNA"/>
</dbReference>
<evidence type="ECO:0000313" key="11">
    <source>
        <dbReference type="EMBL" id="CAF4706610.1"/>
    </source>
</evidence>
<dbReference type="EMBL" id="CAJOBS010001238">
    <property type="protein sequence ID" value="CAF4706610.1"/>
    <property type="molecule type" value="Genomic_DNA"/>
</dbReference>
<accession>A0A818QNM7</accession>
<dbReference type="Proteomes" id="UP000663869">
    <property type="component" value="Unassembled WGS sequence"/>
</dbReference>
<feature type="transmembrane region" description="Helical" evidence="1">
    <location>
        <begin position="54"/>
        <end position="76"/>
    </location>
</feature>
<gene>
    <name evidence="6" type="ORF">FME351_LOCUS24128</name>
    <name evidence="4" type="ORF">GRG538_LOCUS4024</name>
    <name evidence="8" type="ORF">HFQ381_LOCUS31611</name>
    <name evidence="5" type="ORF">KIK155_LOCUS17983</name>
    <name evidence="2" type="ORF">LUA448_LOCUS2109</name>
    <name evidence="7" type="ORF">QYT958_LOCUS5465</name>
    <name evidence="3" type="ORF">TIS948_LOCUS14846</name>
    <name evidence="11" type="ORF">TOA249_LOCUS17390</name>
    <name evidence="9" type="ORF">TSG867_LOCUS25666</name>
    <name evidence="10" type="ORF">UJA718_LOCUS34554</name>
</gene>
<dbReference type="Proteomes" id="UP000663833">
    <property type="component" value="Unassembled WGS sequence"/>
</dbReference>
<dbReference type="Proteomes" id="UP000663865">
    <property type="component" value="Unassembled WGS sequence"/>
</dbReference>
<keyword evidence="13" id="KW-1185">Reference proteome</keyword>
<dbReference type="EMBL" id="CAJNXB010002430">
    <property type="protein sequence ID" value="CAF3244711.1"/>
    <property type="molecule type" value="Genomic_DNA"/>
</dbReference>
<dbReference type="Proteomes" id="UP000663862">
    <property type="component" value="Unassembled WGS sequence"/>
</dbReference>
<dbReference type="EMBL" id="CAJNYV010003178">
    <property type="protein sequence ID" value="CAF3541790.1"/>
    <property type="molecule type" value="Genomic_DNA"/>
</dbReference>
<dbReference type="Proteomes" id="UP000663825">
    <property type="component" value="Unassembled WGS sequence"/>
</dbReference>
<dbReference type="EMBL" id="CAJNYT010000148">
    <property type="protein sequence ID" value="CAF3334660.1"/>
    <property type="molecule type" value="Genomic_DNA"/>
</dbReference>
<evidence type="ECO:0000313" key="6">
    <source>
        <dbReference type="EMBL" id="CAF3644054.1"/>
    </source>
</evidence>